<evidence type="ECO:0008006" key="3">
    <source>
        <dbReference type="Google" id="ProtNLM"/>
    </source>
</evidence>
<protein>
    <recommendedName>
        <fullName evidence="3">Chalcone isomerase domain-containing protein</fullName>
    </recommendedName>
</protein>
<organism evidence="1 2">
    <name type="scientific">Vibrio cortegadensis</name>
    <dbReference type="NCBI Taxonomy" id="1328770"/>
    <lineage>
        <taxon>Bacteria</taxon>
        <taxon>Pseudomonadati</taxon>
        <taxon>Pseudomonadota</taxon>
        <taxon>Gammaproteobacteria</taxon>
        <taxon>Vibrionales</taxon>
        <taxon>Vibrionaceae</taxon>
        <taxon>Vibrio</taxon>
    </lineage>
</organism>
<reference evidence="1 2" key="1">
    <citation type="submission" date="2024-06" db="EMBL/GenBank/DDBJ databases">
        <authorList>
            <person name="Steensen K."/>
            <person name="Seneca J."/>
            <person name="Bartlau N."/>
            <person name="Yu A.X."/>
            <person name="Polz M.F."/>
        </authorList>
    </citation>
    <scope>NUCLEOTIDE SEQUENCE [LARGE SCALE GENOMIC DNA]</scope>
    <source>
        <strain evidence="1 2">FF146</strain>
    </source>
</reference>
<sequence length="251" mass="28524">MVIKKLNINCSEHVASNNPTRKGLSLFLFFSALLFCEKTLSSSGTSSISIVEKPVTHSTLTNWDSWKKIGEAQLSWLFFDVYKSTLYSPTGRYIQARDITPHPIALDIKYQRTISKQQLLDATEEQWNELKYPQDKQIEWLGILGTIFPNLKEGDRLVYVTDGELGKIYFIEAMSESDVTREKEVIRQKEIVRETEAISKKNAIGDKKIIGDKKVIGEIADEELNDAFLAIWLSPKSSYPDLRSQLIGASQ</sequence>
<dbReference type="Proteomes" id="UP001569153">
    <property type="component" value="Unassembled WGS sequence"/>
</dbReference>
<name>A0ABV4M3P9_9VIBR</name>
<evidence type="ECO:0000313" key="2">
    <source>
        <dbReference type="Proteomes" id="UP001569153"/>
    </source>
</evidence>
<dbReference type="RefSeq" id="WP_371729608.1">
    <property type="nucleotide sequence ID" value="NZ_JBGOOT010000001.1"/>
</dbReference>
<accession>A0ABV4M3P9</accession>
<keyword evidence="2" id="KW-1185">Reference proteome</keyword>
<proteinExistence type="predicted"/>
<evidence type="ECO:0000313" key="1">
    <source>
        <dbReference type="EMBL" id="MEZ8193800.1"/>
    </source>
</evidence>
<gene>
    <name evidence="1" type="ORF">ACED38_02760</name>
</gene>
<comment type="caution">
    <text evidence="1">The sequence shown here is derived from an EMBL/GenBank/DDBJ whole genome shotgun (WGS) entry which is preliminary data.</text>
</comment>
<dbReference type="EMBL" id="JBGOOT010000001">
    <property type="protein sequence ID" value="MEZ8193800.1"/>
    <property type="molecule type" value="Genomic_DNA"/>
</dbReference>